<sequence length="63" mass="7235">FVVTLGYPQPIKKYDNEFVVMSSHLDTPRSIKNMMTILRLRCHTSAIRYAIYTLSGHATFTLS</sequence>
<proteinExistence type="predicted"/>
<dbReference type="Proteomes" id="UP000789366">
    <property type="component" value="Unassembled WGS sequence"/>
</dbReference>
<reference evidence="1" key="1">
    <citation type="submission" date="2021-06" db="EMBL/GenBank/DDBJ databases">
        <authorList>
            <person name="Kallberg Y."/>
            <person name="Tangrot J."/>
            <person name="Rosling A."/>
        </authorList>
    </citation>
    <scope>NUCLEOTIDE SEQUENCE</scope>
    <source>
        <strain evidence="1">28 12/20/2015</strain>
    </source>
</reference>
<comment type="caution">
    <text evidence="1">The sequence shown here is derived from an EMBL/GenBank/DDBJ whole genome shotgun (WGS) entry which is preliminary data.</text>
</comment>
<feature type="non-terminal residue" evidence="1">
    <location>
        <position position="63"/>
    </location>
</feature>
<evidence type="ECO:0000313" key="2">
    <source>
        <dbReference type="Proteomes" id="UP000789366"/>
    </source>
</evidence>
<accession>A0ACA9R0K4</accession>
<evidence type="ECO:0000313" key="1">
    <source>
        <dbReference type="EMBL" id="CAG8771546.1"/>
    </source>
</evidence>
<protein>
    <submittedName>
        <fullName evidence="1">7950_t:CDS:1</fullName>
    </submittedName>
</protein>
<name>A0ACA9R0K4_9GLOM</name>
<gene>
    <name evidence="1" type="ORF">SPELUC_LOCUS15812</name>
</gene>
<keyword evidence="2" id="KW-1185">Reference proteome</keyword>
<organism evidence="1 2">
    <name type="scientific">Cetraspora pellucida</name>
    <dbReference type="NCBI Taxonomy" id="1433469"/>
    <lineage>
        <taxon>Eukaryota</taxon>
        <taxon>Fungi</taxon>
        <taxon>Fungi incertae sedis</taxon>
        <taxon>Mucoromycota</taxon>
        <taxon>Glomeromycotina</taxon>
        <taxon>Glomeromycetes</taxon>
        <taxon>Diversisporales</taxon>
        <taxon>Gigasporaceae</taxon>
        <taxon>Cetraspora</taxon>
    </lineage>
</organism>
<feature type="non-terminal residue" evidence="1">
    <location>
        <position position="1"/>
    </location>
</feature>
<dbReference type="EMBL" id="CAJVPW010054366">
    <property type="protein sequence ID" value="CAG8771546.1"/>
    <property type="molecule type" value="Genomic_DNA"/>
</dbReference>